<dbReference type="InterPro" id="IPR051648">
    <property type="entry name" value="CWI-Assembly_Regulator"/>
</dbReference>
<dbReference type="EMBL" id="FZNY01000006">
    <property type="protein sequence ID" value="SNS07775.1"/>
    <property type="molecule type" value="Genomic_DNA"/>
</dbReference>
<keyword evidence="4" id="KW-0732">Signal</keyword>
<dbReference type="SUPFAM" id="SSF52058">
    <property type="entry name" value="L domain-like"/>
    <property type="match status" value="1"/>
</dbReference>
<comment type="subcellular location">
    <subcellularLocation>
        <location evidence="1">Secreted</location>
        <location evidence="1">Cell wall</location>
    </subcellularLocation>
</comment>
<dbReference type="Gene3D" id="3.80.20.20">
    <property type="entry name" value="Receptor L-domain"/>
    <property type="match status" value="1"/>
</dbReference>
<dbReference type="Proteomes" id="UP000198379">
    <property type="component" value="Unassembled WGS sequence"/>
</dbReference>
<keyword evidence="7" id="KW-1185">Reference proteome</keyword>
<dbReference type="InterPro" id="IPR036941">
    <property type="entry name" value="Rcpt_L-dom_sf"/>
</dbReference>
<name>A0A239BI32_9FLAO</name>
<dbReference type="PANTHER" id="PTHR31018:SF3">
    <property type="entry name" value="RECEPTOR PROTEIN-TYROSINE KINASE"/>
    <property type="match status" value="1"/>
</dbReference>
<dbReference type="AlphaFoldDB" id="A0A239BI32"/>
<evidence type="ECO:0000256" key="2">
    <source>
        <dbReference type="ARBA" id="ARBA00022512"/>
    </source>
</evidence>
<keyword evidence="2" id="KW-0134">Cell wall</keyword>
<accession>A0A239BI32</accession>
<dbReference type="GO" id="GO:0030313">
    <property type="term" value="C:cell envelope"/>
    <property type="evidence" value="ECO:0007669"/>
    <property type="project" value="UniProtKB-SubCell"/>
</dbReference>
<evidence type="ECO:0008006" key="8">
    <source>
        <dbReference type="Google" id="ProtNLM"/>
    </source>
</evidence>
<dbReference type="PANTHER" id="PTHR31018">
    <property type="entry name" value="SPORULATION-SPECIFIC PROTEIN-RELATED"/>
    <property type="match status" value="1"/>
</dbReference>
<keyword evidence="3" id="KW-0964">Secreted</keyword>
<keyword evidence="5" id="KW-0325">Glycoprotein</keyword>
<reference evidence="6 7" key="1">
    <citation type="submission" date="2017-06" db="EMBL/GenBank/DDBJ databases">
        <authorList>
            <person name="Kim H.J."/>
            <person name="Triplett B.A."/>
        </authorList>
    </citation>
    <scope>NUCLEOTIDE SEQUENCE [LARGE SCALE GENOMIC DNA]</scope>
    <source>
        <strain evidence="6 7">DSM 25597</strain>
    </source>
</reference>
<evidence type="ECO:0000256" key="4">
    <source>
        <dbReference type="ARBA" id="ARBA00022729"/>
    </source>
</evidence>
<evidence type="ECO:0000256" key="5">
    <source>
        <dbReference type="ARBA" id="ARBA00023180"/>
    </source>
</evidence>
<dbReference type="OrthoDB" id="9765957at2"/>
<dbReference type="RefSeq" id="WP_089372819.1">
    <property type="nucleotide sequence ID" value="NZ_BMEP01000005.1"/>
</dbReference>
<organism evidence="6 7">
    <name type="scientific">Dokdonia pacifica</name>
    <dbReference type="NCBI Taxonomy" id="1627892"/>
    <lineage>
        <taxon>Bacteria</taxon>
        <taxon>Pseudomonadati</taxon>
        <taxon>Bacteroidota</taxon>
        <taxon>Flavobacteriia</taxon>
        <taxon>Flavobacteriales</taxon>
        <taxon>Flavobacteriaceae</taxon>
        <taxon>Dokdonia</taxon>
    </lineage>
</organism>
<evidence type="ECO:0000256" key="1">
    <source>
        <dbReference type="ARBA" id="ARBA00004191"/>
    </source>
</evidence>
<sequence length="341" mass="37295">MFKNYIVVIVFLCICSCTTDDTIQEPVANIFDGDVELFTQQEVDDFGAMLYTEITGNLILSAQFENPDPISNLSNLSTIEVVGGDLRLTNLFDVPNLDGLQNLTSVSGEVSLYGNSMISSLDTFSNINSTIQSLEIINFREIQSLQGLENISIASGGNLIIEGNDKLASLDAIQDGMPSVMETIRFKEFILDCGPFVDCLPIIPEPQPFTSLAFLSNVNEVDWLRLKGFQGTDLTGLENITSINRLSVWLAPNITNLQELSNVTNDILFLFVSQNDQLETLGGLENIPLVTGGFQAVANPVLTDFCAVQNSVTTLLEEDVEILLNAFNPTQQDIIDGNCSE</sequence>
<evidence type="ECO:0000256" key="3">
    <source>
        <dbReference type="ARBA" id="ARBA00022525"/>
    </source>
</evidence>
<proteinExistence type="predicted"/>
<evidence type="ECO:0000313" key="7">
    <source>
        <dbReference type="Proteomes" id="UP000198379"/>
    </source>
</evidence>
<evidence type="ECO:0000313" key="6">
    <source>
        <dbReference type="EMBL" id="SNS07775.1"/>
    </source>
</evidence>
<gene>
    <name evidence="6" type="ORF">SAMN06265376_106208</name>
</gene>
<protein>
    <recommendedName>
        <fullName evidence="8">Receptor L domain-containing protein</fullName>
    </recommendedName>
</protein>